<dbReference type="AlphaFoldDB" id="A0A290Q8G9"/>
<evidence type="ECO:0000256" key="1">
    <source>
        <dbReference type="SAM" id="MobiDB-lite"/>
    </source>
</evidence>
<dbReference type="Gene3D" id="1.25.40.10">
    <property type="entry name" value="Tetratricopeptide repeat domain"/>
    <property type="match status" value="2"/>
</dbReference>
<dbReference type="InterPro" id="IPR011990">
    <property type="entry name" value="TPR-like_helical_dom_sf"/>
</dbReference>
<sequence length="505" mass="55106">MALQAYRPPDQRTVYDGWIADGQAARAQEARMKQLWATPPKQEWTAGGPQARLERESREAWEAGERRMRERREAREAAERAREAERRALDRLYSAAEAGDADALMTLGKRNEDSFSRWGIREYQRVRGPLRREALWRIITLIREHGDDARGFGEFRSVDSFLKELADSGDAKAAGELAQFELKWEDFYLAGNYFAQAGAMGDVAARKEAIRLVAEDRTDAVTVAPEVFYGWAREFAGKGEVASQWVYGRALALGGEIEKKPEEAVRLLRGVAALAPEKLSEAERGMQVRAAVLAGTMLLDGRGVVAEPEAGVALLQVAAAAGDVDAMVMLGRSCLLGKGVGANTEQGIGWLEKAADKDSAQAAELLASIYLQDDAAEYDEARGLEWLAKAAKRTPKAMIAYGRVLAAGVYGVARDQEEALQFFSMAIQRYPNDPDVLEFIGQSYVGGEYGLREKPVEGVRILKLAFERGSVGAAQRLASIYNNGVAGVAVDAAEAKAWGARAAGL</sequence>
<name>A0A290Q8G9_9BACT</name>
<proteinExistence type="predicted"/>
<dbReference type="KEGG" id="vbh:CMV30_05600"/>
<dbReference type="SUPFAM" id="SSF81901">
    <property type="entry name" value="HCP-like"/>
    <property type="match status" value="1"/>
</dbReference>
<dbReference type="InterPro" id="IPR050767">
    <property type="entry name" value="Sel1_AlgK"/>
</dbReference>
<reference evidence="2 3" key="1">
    <citation type="submission" date="2017-09" db="EMBL/GenBank/DDBJ databases">
        <title>Complete genome sequence of Verrucomicrobial strain HZ-65, isolated from freshwater.</title>
        <authorList>
            <person name="Choi A."/>
        </authorList>
    </citation>
    <scope>NUCLEOTIDE SEQUENCE [LARGE SCALE GENOMIC DNA]</scope>
    <source>
        <strain evidence="2 3">HZ-65</strain>
    </source>
</reference>
<dbReference type="EMBL" id="CP023344">
    <property type="protein sequence ID" value="ATC63470.1"/>
    <property type="molecule type" value="Genomic_DNA"/>
</dbReference>
<feature type="region of interest" description="Disordered" evidence="1">
    <location>
        <begin position="40"/>
        <end position="73"/>
    </location>
</feature>
<dbReference type="SMART" id="SM00671">
    <property type="entry name" value="SEL1"/>
    <property type="match status" value="5"/>
</dbReference>
<keyword evidence="3" id="KW-1185">Reference proteome</keyword>
<evidence type="ECO:0008006" key="4">
    <source>
        <dbReference type="Google" id="ProtNLM"/>
    </source>
</evidence>
<dbReference type="Pfam" id="PF08238">
    <property type="entry name" value="Sel1"/>
    <property type="match status" value="6"/>
</dbReference>
<protein>
    <recommendedName>
        <fullName evidence="4">Sel1 repeat family protein</fullName>
    </recommendedName>
</protein>
<evidence type="ECO:0000313" key="3">
    <source>
        <dbReference type="Proteomes" id="UP000217265"/>
    </source>
</evidence>
<dbReference type="InterPro" id="IPR006597">
    <property type="entry name" value="Sel1-like"/>
</dbReference>
<evidence type="ECO:0000313" key="2">
    <source>
        <dbReference type="EMBL" id="ATC63470.1"/>
    </source>
</evidence>
<dbReference type="PANTHER" id="PTHR11102">
    <property type="entry name" value="SEL-1-LIKE PROTEIN"/>
    <property type="match status" value="1"/>
</dbReference>
<dbReference type="Proteomes" id="UP000217265">
    <property type="component" value="Chromosome"/>
</dbReference>
<organism evidence="2 3">
    <name type="scientific">Nibricoccus aquaticus</name>
    <dbReference type="NCBI Taxonomy" id="2576891"/>
    <lineage>
        <taxon>Bacteria</taxon>
        <taxon>Pseudomonadati</taxon>
        <taxon>Verrucomicrobiota</taxon>
        <taxon>Opitutia</taxon>
        <taxon>Opitutales</taxon>
        <taxon>Opitutaceae</taxon>
        <taxon>Nibricoccus</taxon>
    </lineage>
</organism>
<dbReference type="PANTHER" id="PTHR11102:SF160">
    <property type="entry name" value="ERAD-ASSOCIATED E3 UBIQUITIN-PROTEIN LIGASE COMPONENT HRD3"/>
    <property type="match status" value="1"/>
</dbReference>
<feature type="compositionally biased region" description="Basic and acidic residues" evidence="1">
    <location>
        <begin position="52"/>
        <end position="73"/>
    </location>
</feature>
<gene>
    <name evidence="2" type="ORF">CMV30_05600</name>
</gene>
<accession>A0A290Q8G9</accession>